<protein>
    <recommendedName>
        <fullName evidence="3">Cytosolic protein</fullName>
    </recommendedName>
</protein>
<dbReference type="Pfam" id="PF04328">
    <property type="entry name" value="Sel_put"/>
    <property type="match status" value="1"/>
</dbReference>
<proteinExistence type="predicted"/>
<dbReference type="RefSeq" id="WP_061974297.1">
    <property type="nucleotide sequence ID" value="NZ_CP126109.1"/>
</dbReference>
<reference evidence="1 2" key="1">
    <citation type="journal article" date="2014" name="Antonie Van Leeuwenhoek">
        <title>Fictibacillus enclensis sp. nov., isolated from marine sediment.</title>
        <authorList>
            <person name="Dastager S.G."/>
            <person name="Mawlankar R."/>
            <person name="Srinivasan K."/>
            <person name="Tang S.K."/>
            <person name="Lee J.C."/>
            <person name="Ramana V.V."/>
            <person name="Shouche Y.S."/>
        </authorList>
    </citation>
    <scope>NUCLEOTIDE SEQUENCE [LARGE SCALE GENOMIC DNA]</scope>
    <source>
        <strain evidence="1 2">NIO-1003</strain>
    </source>
</reference>
<dbReference type="EMBL" id="LNQN01000006">
    <property type="protein sequence ID" value="KSU80877.1"/>
    <property type="molecule type" value="Genomic_DNA"/>
</dbReference>
<organism evidence="1 2">
    <name type="scientific">Fictibacillus enclensis</name>
    <dbReference type="NCBI Taxonomy" id="1017270"/>
    <lineage>
        <taxon>Bacteria</taxon>
        <taxon>Bacillati</taxon>
        <taxon>Bacillota</taxon>
        <taxon>Bacilli</taxon>
        <taxon>Bacillales</taxon>
        <taxon>Fictibacillaceae</taxon>
        <taxon>Fictibacillus</taxon>
    </lineage>
</organism>
<name>A0A0V8J1K7_9BACL</name>
<sequence length="67" mass="7607">MRTFIQKIRQGAGVIRKIGKGVSNLPDYESYVAHIKIHHPEVAPPTEAEFFNDFLDKKYGASARRCC</sequence>
<evidence type="ECO:0008006" key="3">
    <source>
        <dbReference type="Google" id="ProtNLM"/>
    </source>
</evidence>
<dbReference type="AlphaFoldDB" id="A0A0V8J1K7"/>
<dbReference type="OrthoDB" id="9814284at2"/>
<comment type="caution">
    <text evidence="1">The sequence shown here is derived from an EMBL/GenBank/DDBJ whole genome shotgun (WGS) entry which is preliminary data.</text>
</comment>
<accession>A0A0V8J1K7</accession>
<dbReference type="Proteomes" id="UP000054099">
    <property type="component" value="Unassembled WGS sequence"/>
</dbReference>
<evidence type="ECO:0000313" key="1">
    <source>
        <dbReference type="EMBL" id="KSU80877.1"/>
    </source>
</evidence>
<gene>
    <name evidence="1" type="ORF">AS030_18140</name>
</gene>
<keyword evidence="2" id="KW-1185">Reference proteome</keyword>
<dbReference type="InterPro" id="IPR007423">
    <property type="entry name" value="Sel_put"/>
</dbReference>
<evidence type="ECO:0000313" key="2">
    <source>
        <dbReference type="Proteomes" id="UP000054099"/>
    </source>
</evidence>